<organism evidence="1 2">
    <name type="scientific">Opitutus terrae (strain DSM 11246 / JCM 15787 / PB90-1)</name>
    <dbReference type="NCBI Taxonomy" id="452637"/>
    <lineage>
        <taxon>Bacteria</taxon>
        <taxon>Pseudomonadati</taxon>
        <taxon>Verrucomicrobiota</taxon>
        <taxon>Opitutia</taxon>
        <taxon>Opitutales</taxon>
        <taxon>Opitutaceae</taxon>
        <taxon>Opitutus</taxon>
    </lineage>
</organism>
<protein>
    <recommendedName>
        <fullName evidence="3">Winged helix-turn-helix domain-containing protein</fullName>
    </recommendedName>
</protein>
<dbReference type="PANTHER" id="PTHR30528:SF0">
    <property type="entry name" value="CYTOPLASMIC PROTEIN"/>
    <property type="match status" value="1"/>
</dbReference>
<dbReference type="STRING" id="452637.Oter_3685"/>
<evidence type="ECO:0000313" key="1">
    <source>
        <dbReference type="EMBL" id="ACB76962.1"/>
    </source>
</evidence>
<dbReference type="Pfam" id="PF06224">
    <property type="entry name" value="AlkZ-like"/>
    <property type="match status" value="1"/>
</dbReference>
<dbReference type="AlphaFoldDB" id="B1ZXG7"/>
<dbReference type="OrthoDB" id="9787207at2"/>
<dbReference type="EMBL" id="CP001032">
    <property type="protein sequence ID" value="ACB76962.1"/>
    <property type="molecule type" value="Genomic_DNA"/>
</dbReference>
<proteinExistence type="predicted"/>
<dbReference type="InterPro" id="IPR009351">
    <property type="entry name" value="AlkZ-like"/>
</dbReference>
<gene>
    <name evidence="1" type="ordered locus">Oter_3685</name>
</gene>
<accession>B1ZXG7</accession>
<dbReference type="Proteomes" id="UP000007013">
    <property type="component" value="Chromosome"/>
</dbReference>
<dbReference type="HOGENOM" id="CLU_043035_0_0_0"/>
<evidence type="ECO:0000313" key="2">
    <source>
        <dbReference type="Proteomes" id="UP000007013"/>
    </source>
</evidence>
<dbReference type="PANTHER" id="PTHR30528">
    <property type="entry name" value="CYTOPLASMIC PROTEIN"/>
    <property type="match status" value="1"/>
</dbReference>
<dbReference type="RefSeq" id="WP_012376491.1">
    <property type="nucleotide sequence ID" value="NC_010571.1"/>
</dbReference>
<evidence type="ECO:0008006" key="3">
    <source>
        <dbReference type="Google" id="ProtNLM"/>
    </source>
</evidence>
<sequence>MLPALELTAEVARRFHRRAVLLDERVADVGVALAHHGYVQIDPVNVCGRMHDLILRNRVRDYREGDLMRHLHGDGAALGPGQRRAIEHHLPSSSILVAFPLDAWPHLLTAMQARARQRGAWSGRLTPRERELAERILGEIGARGPLSSEHIDDDRRGRRVWGSSTLAKTTLQKLFFHGRVLIARRENNRRHYDLPERVLPASVLAIKPPPADDTARWLVLTKLRQRRLVTLKRDELPLVEDVVQPVRVPDCPLLYCRREDVPLIDAVAAAPQDSAVRLQLLAPLDPLIYDRRVTRALWQFDYTWEVYTPAHKRVRGHYSLPVLAGTELVGHVDPKADRTARKLLLAGKKLRRGYAAAGALKELAAFLGLRR</sequence>
<keyword evidence="2" id="KW-1185">Reference proteome</keyword>
<dbReference type="eggNOG" id="COG3214">
    <property type="taxonomic scope" value="Bacteria"/>
</dbReference>
<name>B1ZXG7_OPITP</name>
<reference evidence="1 2" key="1">
    <citation type="journal article" date="2011" name="J. Bacteriol.">
        <title>Genome sequence of the verrucomicrobium Opitutus terrae PB90-1, an abundant inhabitant of rice paddy soil ecosystems.</title>
        <authorList>
            <person name="van Passel M.W."/>
            <person name="Kant R."/>
            <person name="Palva A."/>
            <person name="Copeland A."/>
            <person name="Lucas S."/>
            <person name="Lapidus A."/>
            <person name="Glavina del Rio T."/>
            <person name="Pitluck S."/>
            <person name="Goltsman E."/>
            <person name="Clum A."/>
            <person name="Sun H."/>
            <person name="Schmutz J."/>
            <person name="Larimer F.W."/>
            <person name="Land M.L."/>
            <person name="Hauser L."/>
            <person name="Kyrpides N."/>
            <person name="Mikhailova N."/>
            <person name="Richardson P.P."/>
            <person name="Janssen P.H."/>
            <person name="de Vos W.M."/>
            <person name="Smidt H."/>
        </authorList>
    </citation>
    <scope>NUCLEOTIDE SEQUENCE [LARGE SCALE GENOMIC DNA]</scope>
    <source>
        <strain evidence="2">DSM 11246 / JCM 15787 / PB90-1</strain>
    </source>
</reference>
<dbReference type="KEGG" id="ote:Oter_3685"/>